<proteinExistence type="predicted"/>
<evidence type="ECO:0000256" key="1">
    <source>
        <dbReference type="SAM" id="Phobius"/>
    </source>
</evidence>
<evidence type="ECO:0000313" key="2">
    <source>
        <dbReference type="EMBL" id="PIQ89578.1"/>
    </source>
</evidence>
<keyword evidence="1" id="KW-1133">Transmembrane helix</keyword>
<evidence type="ECO:0000313" key="3">
    <source>
        <dbReference type="Proteomes" id="UP000229641"/>
    </source>
</evidence>
<keyword evidence="1" id="KW-0812">Transmembrane</keyword>
<keyword evidence="1" id="KW-0472">Membrane</keyword>
<organism evidence="2 3">
    <name type="scientific">Candidatus Ghiorseimicrobium undicola</name>
    <dbReference type="NCBI Taxonomy" id="1974746"/>
    <lineage>
        <taxon>Bacteria</taxon>
        <taxon>Pseudomonadati</taxon>
        <taxon>Candidatus Omnitrophota</taxon>
        <taxon>Candidatus Ghiorseimicrobium</taxon>
    </lineage>
</organism>
<dbReference type="AlphaFoldDB" id="A0A2H0LYV8"/>
<sequence length="109" mass="12246">MLNQHARPAKFEIQTNVWYKKIVFGYKINLKKRRKIMANEKASKFRFNNGFGDTKIIIGALIGLLFLGAGFGLGKASCHTAQVSKDDEANKALDEVIHVIEYKGGGKRY</sequence>
<dbReference type="Proteomes" id="UP000229641">
    <property type="component" value="Unassembled WGS sequence"/>
</dbReference>
<protein>
    <submittedName>
        <fullName evidence="2">Uncharacterized protein</fullName>
    </submittedName>
</protein>
<dbReference type="EMBL" id="PCWA01000033">
    <property type="protein sequence ID" value="PIQ89578.1"/>
    <property type="molecule type" value="Genomic_DNA"/>
</dbReference>
<comment type="caution">
    <text evidence="2">The sequence shown here is derived from an EMBL/GenBank/DDBJ whole genome shotgun (WGS) entry which is preliminary data.</text>
</comment>
<gene>
    <name evidence="2" type="ORF">COV72_02385</name>
</gene>
<accession>A0A2H0LYV8</accession>
<name>A0A2H0LYV8_9BACT</name>
<reference evidence="2 3" key="1">
    <citation type="submission" date="2017-09" db="EMBL/GenBank/DDBJ databases">
        <title>Depth-based differentiation of microbial function through sediment-hosted aquifers and enrichment of novel symbionts in the deep terrestrial subsurface.</title>
        <authorList>
            <person name="Probst A.J."/>
            <person name="Ladd B."/>
            <person name="Jarett J.K."/>
            <person name="Geller-Mcgrath D.E."/>
            <person name="Sieber C.M."/>
            <person name="Emerson J.B."/>
            <person name="Anantharaman K."/>
            <person name="Thomas B.C."/>
            <person name="Malmstrom R."/>
            <person name="Stieglmeier M."/>
            <person name="Klingl A."/>
            <person name="Woyke T."/>
            <person name="Ryan C.M."/>
            <person name="Banfield J.F."/>
        </authorList>
    </citation>
    <scope>NUCLEOTIDE SEQUENCE [LARGE SCALE GENOMIC DNA]</scope>
    <source>
        <strain evidence="2">CG11_big_fil_rev_8_21_14_0_20_42_13</strain>
    </source>
</reference>
<feature type="transmembrane region" description="Helical" evidence="1">
    <location>
        <begin position="56"/>
        <end position="74"/>
    </location>
</feature>